<evidence type="ECO:0000313" key="2">
    <source>
        <dbReference type="EMBL" id="MED6199067.1"/>
    </source>
</evidence>
<reference evidence="2 3" key="1">
    <citation type="journal article" date="2023" name="Plants (Basel)">
        <title>Bridging the Gap: Combining Genomics and Transcriptomics Approaches to Understand Stylosanthes scabra, an Orphan Legume from the Brazilian Caatinga.</title>
        <authorList>
            <person name="Ferreira-Neto J.R.C."/>
            <person name="da Silva M.D."/>
            <person name="Binneck E."/>
            <person name="de Melo N.F."/>
            <person name="da Silva R.H."/>
            <person name="de Melo A.L.T.M."/>
            <person name="Pandolfi V."/>
            <person name="Bustamante F.O."/>
            <person name="Brasileiro-Vidal A.C."/>
            <person name="Benko-Iseppon A.M."/>
        </authorList>
    </citation>
    <scope>NUCLEOTIDE SEQUENCE [LARGE SCALE GENOMIC DNA]</scope>
    <source>
        <tissue evidence="2">Leaves</tissue>
    </source>
</reference>
<dbReference type="EMBL" id="JASCZI010212307">
    <property type="protein sequence ID" value="MED6199067.1"/>
    <property type="molecule type" value="Genomic_DNA"/>
</dbReference>
<dbReference type="InterPro" id="IPR044824">
    <property type="entry name" value="MAIN-like"/>
</dbReference>
<accession>A0ABU6XMB9</accession>
<evidence type="ECO:0000259" key="1">
    <source>
        <dbReference type="Pfam" id="PF10536"/>
    </source>
</evidence>
<dbReference type="PANTHER" id="PTHR46033:SF1">
    <property type="entry name" value="PROTEIN MAIN-LIKE 2"/>
    <property type="match status" value="1"/>
</dbReference>
<evidence type="ECO:0000313" key="3">
    <source>
        <dbReference type="Proteomes" id="UP001341840"/>
    </source>
</evidence>
<organism evidence="2 3">
    <name type="scientific">Stylosanthes scabra</name>
    <dbReference type="NCBI Taxonomy" id="79078"/>
    <lineage>
        <taxon>Eukaryota</taxon>
        <taxon>Viridiplantae</taxon>
        <taxon>Streptophyta</taxon>
        <taxon>Embryophyta</taxon>
        <taxon>Tracheophyta</taxon>
        <taxon>Spermatophyta</taxon>
        <taxon>Magnoliopsida</taxon>
        <taxon>eudicotyledons</taxon>
        <taxon>Gunneridae</taxon>
        <taxon>Pentapetalae</taxon>
        <taxon>rosids</taxon>
        <taxon>fabids</taxon>
        <taxon>Fabales</taxon>
        <taxon>Fabaceae</taxon>
        <taxon>Papilionoideae</taxon>
        <taxon>50 kb inversion clade</taxon>
        <taxon>dalbergioids sensu lato</taxon>
        <taxon>Dalbergieae</taxon>
        <taxon>Pterocarpus clade</taxon>
        <taxon>Stylosanthes</taxon>
    </lineage>
</organism>
<dbReference type="Proteomes" id="UP001341840">
    <property type="component" value="Unassembled WGS sequence"/>
</dbReference>
<dbReference type="PANTHER" id="PTHR46033">
    <property type="entry name" value="PROTEIN MAIN-LIKE 2"/>
    <property type="match status" value="1"/>
</dbReference>
<feature type="domain" description="Aminotransferase-like plant mobile" evidence="1">
    <location>
        <begin position="159"/>
        <end position="241"/>
    </location>
</feature>
<comment type="caution">
    <text evidence="2">The sequence shown here is derived from an EMBL/GenBank/DDBJ whole genome shotgun (WGS) entry which is preliminary data.</text>
</comment>
<proteinExistence type="predicted"/>
<protein>
    <recommendedName>
        <fullName evidence="1">Aminotransferase-like plant mobile domain-containing protein</fullName>
    </recommendedName>
</protein>
<keyword evidence="3" id="KW-1185">Reference proteome</keyword>
<gene>
    <name evidence="2" type="ORF">PIB30_072460</name>
</gene>
<name>A0ABU6XMB9_9FABA</name>
<dbReference type="Pfam" id="PF10536">
    <property type="entry name" value="PMD"/>
    <property type="match status" value="1"/>
</dbReference>
<dbReference type="InterPro" id="IPR019557">
    <property type="entry name" value="AminoTfrase-like_pln_mobile"/>
</dbReference>
<sequence length="290" mass="33884">MREFQLHYQQDSWEMVDQFLGVRPPVPANGPSAKEAFAIRMVWLRERLLAHSRGCRRADTSPVRQMIHPLVHRRIPDALQVGQPGTFAVASSADGLWCMCAVVLGQCCPSLDVPVVVQCSREADHRYSRMCPPYSVMDIPPIFWDFLHVLIGYQQPGRDQQEGRLLHWRSRLDRVTLDEFRWTPYMTPGMRALIPDWMRSQGEVYTWRSAVPVVCFNYVHMHHVDRVIRQYGGEQPIPRSPVDMTRFMFATGRGDDVWWLERLQEWYDGWRHQRTPEVMVTVHDGDLRGT</sequence>